<dbReference type="PANTHER" id="PTHR34115:SF17">
    <property type="entry name" value="PROTEIN, PUTATIVE-RELATED"/>
    <property type="match status" value="1"/>
</dbReference>
<dbReference type="RefSeq" id="XP_018853892.1">
    <property type="nucleotide sequence ID" value="XM_018998347.2"/>
</dbReference>
<dbReference type="GeneID" id="109015895"/>
<dbReference type="PANTHER" id="PTHR34115">
    <property type="entry name" value="PROTEIN, PUTATIVE-RELATED"/>
    <property type="match status" value="1"/>
</dbReference>
<reference evidence="2" key="1">
    <citation type="submission" date="2025-08" db="UniProtKB">
        <authorList>
            <consortium name="RefSeq"/>
        </authorList>
    </citation>
    <scope>IDENTIFICATION</scope>
    <source>
        <tissue evidence="2">Leaves</tissue>
    </source>
</reference>
<accession>A0A2I4HCS0</accession>
<dbReference type="KEGG" id="jre:109015895"/>
<sequence length="184" mass="20678">MDSGSNSNNLIGVREQDGTGYDYTAIFIRIINKQVEVLLKLLQVKYSSDSPLDMIGVIIVLVFIPISMVYMVAAEVITHVPNTSYRHVIGPIIYISGVLTCVLLLLILFPTFWLFILLPCFAFLFTISIWVLYHSRQQIFGFFHDGIYARLHNSSQWVFNLFHSGEANPQAFSENSTGNAPAAV</sequence>
<name>A0A2I4HCS0_JUGRE</name>
<dbReference type="AlphaFoldDB" id="A0A2I4HCS0"/>
<evidence type="ECO:0000313" key="1">
    <source>
        <dbReference type="Proteomes" id="UP000235220"/>
    </source>
</evidence>
<proteinExistence type="predicted"/>
<gene>
    <name evidence="2" type="primary">LOC109015895</name>
</gene>
<evidence type="ECO:0000313" key="2">
    <source>
        <dbReference type="RefSeq" id="XP_018853892.1"/>
    </source>
</evidence>
<dbReference type="Proteomes" id="UP000235220">
    <property type="component" value="Chromosome 14"/>
</dbReference>
<protein>
    <submittedName>
        <fullName evidence="2">Uncharacterized protein LOC109015895</fullName>
    </submittedName>
</protein>
<dbReference type="Gramene" id="Jr14_03940_p1">
    <property type="protein sequence ID" value="cds.Jr14_03940_p1"/>
    <property type="gene ID" value="Jr14_03940"/>
</dbReference>
<keyword evidence="1" id="KW-1185">Reference proteome</keyword>
<dbReference type="InterPro" id="IPR053258">
    <property type="entry name" value="Ca-permeable_cation_channel"/>
</dbReference>
<organism evidence="1 2">
    <name type="scientific">Juglans regia</name>
    <name type="common">English walnut</name>
    <dbReference type="NCBI Taxonomy" id="51240"/>
    <lineage>
        <taxon>Eukaryota</taxon>
        <taxon>Viridiplantae</taxon>
        <taxon>Streptophyta</taxon>
        <taxon>Embryophyta</taxon>
        <taxon>Tracheophyta</taxon>
        <taxon>Spermatophyta</taxon>
        <taxon>Magnoliopsida</taxon>
        <taxon>eudicotyledons</taxon>
        <taxon>Gunneridae</taxon>
        <taxon>Pentapetalae</taxon>
        <taxon>rosids</taxon>
        <taxon>fabids</taxon>
        <taxon>Fagales</taxon>
        <taxon>Juglandaceae</taxon>
        <taxon>Juglans</taxon>
    </lineage>
</organism>